<comment type="caution">
    <text evidence="1">The sequence shown here is derived from an EMBL/GenBank/DDBJ whole genome shotgun (WGS) entry which is preliminary data.</text>
</comment>
<proteinExistence type="predicted"/>
<sequence>KARRSKSIEAPTERARWTAEDTATVAQASLRAWKSGYPVERDSLAADVGRSAADVSEMLEYMLEGYARFGSAACWDSQSPKFIMRWAAVEFPSNLALNPPAERPRSAVSRLDTYFSALTCRPRSVTRDATYALDSPEEATSGRATALDFREEMRLRGVEAFPAHANERTLSESSPAATVDLNSVDGEQPVPQGAPRARERSRSVVGVVQLPERRATVLRDANVQTEEPAPVAPAPQPTRSGSRRTSMIVAGSMRSPRTRSIRRSPARVEGGGTTPTGPDPPAWNPDSPFAPFAFSPLPAAAASVPAPPATRPRAATVAESGQVDRRSRDSGTVEMPVPVPDTGVGPSDTHSFDLAPDLSRLTVEVGELDDSLDASFADIGAEARRKVRRFVAQFIQAYPSEFQKRVRDYKRKKNVLCLPADSYRDFDRHSRPSIMAIEAIHQERRGDIQYSGNMFFHCQFVRAVRIDHIPATEETWTRVNDFATEVFNWRIINADLVVMQEYMARDNDGEGGAETSRSRNWMLGGHVDADALVDEEDGGRESPFGKARFMDRKAQNYVDFLDDMMGDKIRQRAKDEGPRPIPVAVLPADVDSMLPVDQEVRSKIQSFIQEDLPDSTAATKELLLLRALEHMNAHMAKLSGYHEGNVAELLSNVNSDGAPAEDRTFVAPAEVQGIPSSQLAQAAGRAFARAHFGRAKSAFLLAMLSDHPFRPVSRDEVKLWMARDGSPFGKDVDYRLNVGLYRYLRQLNLRPSSRQWLQTSAAATLSMLRRVANALDDQSYIEHLDIGRYEREFSEAVRSAPSSNGGGNGGSGSGGGTPASREAAGPSERAPSVPAHEDESHQQAATRAISNGHDGDQGGRRAAALPQPSAMPTGPSLPAAEFLMPQFGVAGSASPLTRQVTVPMPGGSHRMPDPQECHGYALLEGRTHRMLPAGFATGSNAGGEGEGEAYADASGPRAGLDMPMPMPTPDFAELARKLHDMEATMKEFRAMKEYLRMYTGP</sequence>
<protein>
    <submittedName>
        <fullName evidence="1">Uncharacterized protein</fullName>
    </submittedName>
</protein>
<dbReference type="Proteomes" id="UP001140234">
    <property type="component" value="Unassembled WGS sequence"/>
</dbReference>
<evidence type="ECO:0000313" key="1">
    <source>
        <dbReference type="EMBL" id="KAJ2771710.1"/>
    </source>
</evidence>
<gene>
    <name evidence="1" type="ORF">IWQ57_002089</name>
</gene>
<feature type="non-terminal residue" evidence="1">
    <location>
        <position position="1"/>
    </location>
</feature>
<evidence type="ECO:0000313" key="2">
    <source>
        <dbReference type="Proteomes" id="UP001140234"/>
    </source>
</evidence>
<keyword evidence="2" id="KW-1185">Reference proteome</keyword>
<accession>A0ACC1K230</accession>
<name>A0ACC1K230_9FUNG</name>
<dbReference type="EMBL" id="JANBUJ010000490">
    <property type="protein sequence ID" value="KAJ2771710.1"/>
    <property type="molecule type" value="Genomic_DNA"/>
</dbReference>
<reference evidence="1" key="1">
    <citation type="submission" date="2022-07" db="EMBL/GenBank/DDBJ databases">
        <title>Phylogenomic reconstructions and comparative analyses of Kickxellomycotina fungi.</title>
        <authorList>
            <person name="Reynolds N.K."/>
            <person name="Stajich J.E."/>
            <person name="Barry K."/>
            <person name="Grigoriev I.V."/>
            <person name="Crous P."/>
            <person name="Smith M.E."/>
        </authorList>
    </citation>
    <scope>NUCLEOTIDE SEQUENCE</scope>
    <source>
        <strain evidence="1">CBS 109366</strain>
    </source>
</reference>
<organism evidence="1 2">
    <name type="scientific">Coemansia nantahalensis</name>
    <dbReference type="NCBI Taxonomy" id="2789366"/>
    <lineage>
        <taxon>Eukaryota</taxon>
        <taxon>Fungi</taxon>
        <taxon>Fungi incertae sedis</taxon>
        <taxon>Zoopagomycota</taxon>
        <taxon>Kickxellomycotina</taxon>
        <taxon>Kickxellomycetes</taxon>
        <taxon>Kickxellales</taxon>
        <taxon>Kickxellaceae</taxon>
        <taxon>Coemansia</taxon>
    </lineage>
</organism>